<feature type="domain" description="Histidine kinase" evidence="12">
    <location>
        <begin position="239"/>
        <end position="447"/>
    </location>
</feature>
<dbReference type="PROSITE" id="PS50109">
    <property type="entry name" value="HIS_KIN"/>
    <property type="match status" value="1"/>
</dbReference>
<comment type="caution">
    <text evidence="14">The sequence shown here is derived from an EMBL/GenBank/DDBJ whole genome shotgun (WGS) entry which is preliminary data.</text>
</comment>
<gene>
    <name evidence="14" type="ORF">ML536_14970</name>
</gene>
<protein>
    <recommendedName>
        <fullName evidence="3">histidine kinase</fullName>
        <ecNumber evidence="3">2.7.13.3</ecNumber>
    </recommendedName>
</protein>
<evidence type="ECO:0000256" key="10">
    <source>
        <dbReference type="ARBA" id="ARBA00022989"/>
    </source>
</evidence>
<dbReference type="RefSeq" id="WP_281736355.1">
    <property type="nucleotide sequence ID" value="NZ_JAKETQ010000001.1"/>
</dbReference>
<evidence type="ECO:0000256" key="2">
    <source>
        <dbReference type="ARBA" id="ARBA00004141"/>
    </source>
</evidence>
<dbReference type="GO" id="GO:0005524">
    <property type="term" value="F:ATP binding"/>
    <property type="evidence" value="ECO:0007669"/>
    <property type="project" value="UniProtKB-KW"/>
</dbReference>
<dbReference type="SMART" id="SM00387">
    <property type="entry name" value="HATPase_c"/>
    <property type="match status" value="1"/>
</dbReference>
<keyword evidence="10" id="KW-1133">Transmembrane helix</keyword>
<evidence type="ECO:0000259" key="13">
    <source>
        <dbReference type="PROSITE" id="PS50885"/>
    </source>
</evidence>
<evidence type="ECO:0000313" key="14">
    <source>
        <dbReference type="EMBL" id="MCI0128130.1"/>
    </source>
</evidence>
<comment type="subcellular location">
    <subcellularLocation>
        <location evidence="2">Membrane</location>
        <topology evidence="2">Multi-pass membrane protein</topology>
    </subcellularLocation>
</comment>
<dbReference type="InterPro" id="IPR003594">
    <property type="entry name" value="HATPase_dom"/>
</dbReference>
<dbReference type="SUPFAM" id="SSF47384">
    <property type="entry name" value="Homodimeric domain of signal transducing histidine kinase"/>
    <property type="match status" value="1"/>
</dbReference>
<dbReference type="Pfam" id="PF00512">
    <property type="entry name" value="HisKA"/>
    <property type="match status" value="1"/>
</dbReference>
<evidence type="ECO:0000259" key="12">
    <source>
        <dbReference type="PROSITE" id="PS50109"/>
    </source>
</evidence>
<sequence>MGKRLSLTARLVLTLTIGAALLWIVAAAVSIGILRSEIDAAFDKGLQETAQRLLPLAMHGLREAMHDNRPDDDGGEIPLLREGAGEYIVYQIRDRGGALLLRSHDAPTGQLTETIEPGFATAQNLRVYTEGTGDGEFVIQVAEDLEHRQKSLLESATALFLPLALLVPLSALGIGLAVRRGLAPLHALSQEVSIRGATNLAPLAPAELPPDLRPIAEATDQLIARLRGALEAERAFAANSAHELRTPIAAALAQTQRLIAELGSRPEALRARQVEEALKRVGELSEKLLQLARADAGMAASATQVDLVPAIRLLCRDSASRAGNDGRIVLEAAPDESLLAPIDIDAFGIAFRNLLDNALAHGSRDEPVRVALGENWVAVTNGGRTVDPAALEGLKQRFVRGETTSSGSGLGLAIAETIMAQTGGEVRLSSPAPGRPDGFEARLVFPA</sequence>
<dbReference type="Pfam" id="PF02518">
    <property type="entry name" value="HATPase_c"/>
    <property type="match status" value="1"/>
</dbReference>
<dbReference type="SUPFAM" id="SSF55874">
    <property type="entry name" value="ATPase domain of HSP90 chaperone/DNA topoisomerase II/histidine kinase"/>
    <property type="match status" value="1"/>
</dbReference>
<dbReference type="AlphaFoldDB" id="A0AA41QNK5"/>
<evidence type="ECO:0000256" key="7">
    <source>
        <dbReference type="ARBA" id="ARBA00022741"/>
    </source>
</evidence>
<evidence type="ECO:0000256" key="3">
    <source>
        <dbReference type="ARBA" id="ARBA00012438"/>
    </source>
</evidence>
<dbReference type="EC" id="2.7.13.3" evidence="3"/>
<dbReference type="PANTHER" id="PTHR45436:SF14">
    <property type="entry name" value="SENSOR PROTEIN QSEC"/>
    <property type="match status" value="1"/>
</dbReference>
<dbReference type="InterPro" id="IPR003661">
    <property type="entry name" value="HisK_dim/P_dom"/>
</dbReference>
<keyword evidence="6" id="KW-0812">Transmembrane</keyword>
<evidence type="ECO:0000256" key="8">
    <source>
        <dbReference type="ARBA" id="ARBA00022777"/>
    </source>
</evidence>
<keyword evidence="9 14" id="KW-0067">ATP-binding</keyword>
<keyword evidence="7" id="KW-0547">Nucleotide-binding</keyword>
<dbReference type="GO" id="GO:0005886">
    <property type="term" value="C:plasma membrane"/>
    <property type="evidence" value="ECO:0007669"/>
    <property type="project" value="TreeGrafter"/>
</dbReference>
<proteinExistence type="predicted"/>
<reference evidence="14" key="1">
    <citation type="submission" date="2022-03" db="EMBL/GenBank/DDBJ databases">
        <title>The complete genome sequence of a Methyloterrigena soli.</title>
        <authorList>
            <person name="Zi Z."/>
        </authorList>
    </citation>
    <scope>NUCLEOTIDE SEQUENCE</scope>
    <source>
        <strain evidence="14">M48</strain>
    </source>
</reference>
<dbReference type="PROSITE" id="PS50885">
    <property type="entry name" value="HAMP"/>
    <property type="match status" value="1"/>
</dbReference>
<dbReference type="Gene3D" id="1.20.5.1040">
    <property type="entry name" value="Sensor protein qsec"/>
    <property type="match status" value="1"/>
</dbReference>
<feature type="domain" description="HAMP" evidence="13">
    <location>
        <begin position="179"/>
        <end position="231"/>
    </location>
</feature>
<dbReference type="GO" id="GO:0000155">
    <property type="term" value="F:phosphorelay sensor kinase activity"/>
    <property type="evidence" value="ECO:0007669"/>
    <property type="project" value="InterPro"/>
</dbReference>
<evidence type="ECO:0000256" key="5">
    <source>
        <dbReference type="ARBA" id="ARBA00022679"/>
    </source>
</evidence>
<comment type="catalytic activity">
    <reaction evidence="1">
        <text>ATP + protein L-histidine = ADP + protein N-phospho-L-histidine.</text>
        <dbReference type="EC" id="2.7.13.3"/>
    </reaction>
</comment>
<dbReference type="InterPro" id="IPR050428">
    <property type="entry name" value="TCS_sensor_his_kinase"/>
</dbReference>
<dbReference type="EMBL" id="JALAZD010000001">
    <property type="protein sequence ID" value="MCI0128130.1"/>
    <property type="molecule type" value="Genomic_DNA"/>
</dbReference>
<dbReference type="Gene3D" id="3.30.565.10">
    <property type="entry name" value="Histidine kinase-like ATPase, C-terminal domain"/>
    <property type="match status" value="1"/>
</dbReference>
<evidence type="ECO:0000256" key="11">
    <source>
        <dbReference type="ARBA" id="ARBA00023012"/>
    </source>
</evidence>
<dbReference type="CDD" id="cd00082">
    <property type="entry name" value="HisKA"/>
    <property type="match status" value="1"/>
</dbReference>
<accession>A0AA41QNK5</accession>
<dbReference type="InterPro" id="IPR005467">
    <property type="entry name" value="His_kinase_dom"/>
</dbReference>
<dbReference type="InterPro" id="IPR013727">
    <property type="entry name" value="2CSK_N"/>
</dbReference>
<keyword evidence="15" id="KW-1185">Reference proteome</keyword>
<evidence type="ECO:0000256" key="1">
    <source>
        <dbReference type="ARBA" id="ARBA00000085"/>
    </source>
</evidence>
<dbReference type="Gene3D" id="1.10.287.130">
    <property type="match status" value="1"/>
</dbReference>
<keyword evidence="4" id="KW-0597">Phosphoprotein</keyword>
<dbReference type="CDD" id="cd00075">
    <property type="entry name" value="HATPase"/>
    <property type="match status" value="1"/>
</dbReference>
<keyword evidence="10" id="KW-0472">Membrane</keyword>
<keyword evidence="5" id="KW-0808">Transferase</keyword>
<name>A0AA41QNK5_9HYPH</name>
<evidence type="ECO:0000313" key="15">
    <source>
        <dbReference type="Proteomes" id="UP001156140"/>
    </source>
</evidence>
<evidence type="ECO:0000256" key="4">
    <source>
        <dbReference type="ARBA" id="ARBA00022553"/>
    </source>
</evidence>
<dbReference type="SMART" id="SM00388">
    <property type="entry name" value="HisKA"/>
    <property type="match status" value="1"/>
</dbReference>
<evidence type="ECO:0000256" key="6">
    <source>
        <dbReference type="ARBA" id="ARBA00022692"/>
    </source>
</evidence>
<evidence type="ECO:0000256" key="9">
    <source>
        <dbReference type="ARBA" id="ARBA00022840"/>
    </source>
</evidence>
<keyword evidence="8" id="KW-0418">Kinase</keyword>
<organism evidence="14 15">
    <name type="scientific">Paradevosia shaoguanensis</name>
    <dbReference type="NCBI Taxonomy" id="1335043"/>
    <lineage>
        <taxon>Bacteria</taxon>
        <taxon>Pseudomonadati</taxon>
        <taxon>Pseudomonadota</taxon>
        <taxon>Alphaproteobacteria</taxon>
        <taxon>Hyphomicrobiales</taxon>
        <taxon>Devosiaceae</taxon>
        <taxon>Paradevosia</taxon>
    </lineage>
</organism>
<dbReference type="InterPro" id="IPR003660">
    <property type="entry name" value="HAMP_dom"/>
</dbReference>
<keyword evidence="11" id="KW-0902">Two-component regulatory system</keyword>
<dbReference type="InterPro" id="IPR036890">
    <property type="entry name" value="HATPase_C_sf"/>
</dbReference>
<dbReference type="Pfam" id="PF08521">
    <property type="entry name" value="2CSK_N"/>
    <property type="match status" value="1"/>
</dbReference>
<dbReference type="Proteomes" id="UP001156140">
    <property type="component" value="Unassembled WGS sequence"/>
</dbReference>
<dbReference type="PANTHER" id="PTHR45436">
    <property type="entry name" value="SENSOR HISTIDINE KINASE YKOH"/>
    <property type="match status" value="1"/>
</dbReference>
<dbReference type="InterPro" id="IPR036097">
    <property type="entry name" value="HisK_dim/P_sf"/>
</dbReference>